<dbReference type="AlphaFoldDB" id="A0A5P1FBI1"/>
<dbReference type="SUPFAM" id="SSF52058">
    <property type="entry name" value="L domain-like"/>
    <property type="match status" value="1"/>
</dbReference>
<name>A0A5P1FBI1_ASPOF</name>
<reference evidence="2" key="1">
    <citation type="journal article" date="2017" name="Nat. Commun.">
        <title>The asparagus genome sheds light on the origin and evolution of a young Y chromosome.</title>
        <authorList>
            <person name="Harkess A."/>
            <person name="Zhou J."/>
            <person name="Xu C."/>
            <person name="Bowers J.E."/>
            <person name="Van der Hulst R."/>
            <person name="Ayyampalayam S."/>
            <person name="Mercati F."/>
            <person name="Riccardi P."/>
            <person name="McKain M.R."/>
            <person name="Kakrana A."/>
            <person name="Tang H."/>
            <person name="Ray J."/>
            <person name="Groenendijk J."/>
            <person name="Arikit S."/>
            <person name="Mathioni S.M."/>
            <person name="Nakano M."/>
            <person name="Shan H."/>
            <person name="Telgmann-Rauber A."/>
            <person name="Kanno A."/>
            <person name="Yue Z."/>
            <person name="Chen H."/>
            <person name="Li W."/>
            <person name="Chen Y."/>
            <person name="Xu X."/>
            <person name="Zhang Y."/>
            <person name="Luo S."/>
            <person name="Chen H."/>
            <person name="Gao J."/>
            <person name="Mao Z."/>
            <person name="Pires J.C."/>
            <person name="Luo M."/>
            <person name="Kudrna D."/>
            <person name="Wing R.A."/>
            <person name="Meyers B.C."/>
            <person name="Yi K."/>
            <person name="Kong H."/>
            <person name="Lavrijsen P."/>
            <person name="Sunseri F."/>
            <person name="Falavigna A."/>
            <person name="Ye Y."/>
            <person name="Leebens-Mack J.H."/>
            <person name="Chen G."/>
        </authorList>
    </citation>
    <scope>NUCLEOTIDE SEQUENCE [LARGE SCALE GENOMIC DNA]</scope>
    <source>
        <strain evidence="2">cv. DH0086</strain>
    </source>
</reference>
<gene>
    <name evidence="1" type="ORF">A4U43_C03F16500</name>
</gene>
<accession>A0A5P1FBI1</accession>
<organism evidence="1 2">
    <name type="scientific">Asparagus officinalis</name>
    <name type="common">Garden asparagus</name>
    <dbReference type="NCBI Taxonomy" id="4686"/>
    <lineage>
        <taxon>Eukaryota</taxon>
        <taxon>Viridiplantae</taxon>
        <taxon>Streptophyta</taxon>
        <taxon>Embryophyta</taxon>
        <taxon>Tracheophyta</taxon>
        <taxon>Spermatophyta</taxon>
        <taxon>Magnoliopsida</taxon>
        <taxon>Liliopsida</taxon>
        <taxon>Asparagales</taxon>
        <taxon>Asparagaceae</taxon>
        <taxon>Asparagoideae</taxon>
        <taxon>Asparagus</taxon>
    </lineage>
</organism>
<keyword evidence="2" id="KW-1185">Reference proteome</keyword>
<dbReference type="Gene3D" id="3.80.10.10">
    <property type="entry name" value="Ribonuclease Inhibitor"/>
    <property type="match status" value="1"/>
</dbReference>
<proteinExistence type="predicted"/>
<dbReference type="Proteomes" id="UP000243459">
    <property type="component" value="Chromosome 3"/>
</dbReference>
<dbReference type="InterPro" id="IPR032675">
    <property type="entry name" value="LRR_dom_sf"/>
</dbReference>
<evidence type="ECO:0000313" key="1">
    <source>
        <dbReference type="EMBL" id="ONK75404.1"/>
    </source>
</evidence>
<protein>
    <submittedName>
        <fullName evidence="1">Uncharacterized protein</fullName>
    </submittedName>
</protein>
<evidence type="ECO:0000313" key="2">
    <source>
        <dbReference type="Proteomes" id="UP000243459"/>
    </source>
</evidence>
<sequence length="157" mass="17054">MNGLEDAGDVKCGKTFEDVDPMSCLHQVIMDAVNIGLEIGGSIGGADGELKKRKRAGVRCNQNQTSISSITLSNSNISYSSSVKISGLPHLVNLSLDGNGFFGTTRISNMPSLRYPNISNNEFNDDLDWDYSTLPSLEVFDAYNNNFTSLYLLTSSN</sequence>
<dbReference type="EMBL" id="CM007383">
    <property type="protein sequence ID" value="ONK75404.1"/>
    <property type="molecule type" value="Genomic_DNA"/>
</dbReference>
<dbReference type="Gramene" id="ONK75404">
    <property type="protein sequence ID" value="ONK75404"/>
    <property type="gene ID" value="A4U43_C03F16500"/>
</dbReference>